<gene>
    <name evidence="1" type="ORF">F0Q34_20645</name>
</gene>
<evidence type="ECO:0000313" key="1">
    <source>
        <dbReference type="EMBL" id="KAA2211325.1"/>
    </source>
</evidence>
<protein>
    <submittedName>
        <fullName evidence="1">Transposase</fullName>
    </submittedName>
</protein>
<accession>A0A5B2TB66</accession>
<dbReference type="RefSeq" id="WP_149814269.1">
    <property type="nucleotide sequence ID" value="NZ_VUKA01000035.1"/>
</dbReference>
<name>A0A5B2TB66_9PROT</name>
<dbReference type="AlphaFoldDB" id="A0A5B2TB66"/>
<dbReference type="PANTHER" id="PTHR30007">
    <property type="entry name" value="PHP DOMAIN PROTEIN"/>
    <property type="match status" value="1"/>
</dbReference>
<keyword evidence="2" id="KW-1185">Reference proteome</keyword>
<organism evidence="1 2">
    <name type="scientific">Teichococcus oryzae</name>
    <dbReference type="NCBI Taxonomy" id="1608942"/>
    <lineage>
        <taxon>Bacteria</taxon>
        <taxon>Pseudomonadati</taxon>
        <taxon>Pseudomonadota</taxon>
        <taxon>Alphaproteobacteria</taxon>
        <taxon>Acetobacterales</taxon>
        <taxon>Roseomonadaceae</taxon>
        <taxon>Roseomonas</taxon>
    </lineage>
</organism>
<dbReference type="EMBL" id="VUKA01000035">
    <property type="protein sequence ID" value="KAA2211325.1"/>
    <property type="molecule type" value="Genomic_DNA"/>
</dbReference>
<dbReference type="Proteomes" id="UP000322110">
    <property type="component" value="Unassembled WGS sequence"/>
</dbReference>
<evidence type="ECO:0000313" key="2">
    <source>
        <dbReference type="Proteomes" id="UP000322110"/>
    </source>
</evidence>
<reference evidence="1 2" key="1">
    <citation type="journal article" date="2015" name="Int. J. Syst. Evol. Microbiol.">
        <title>Roseomonas oryzae sp. nov., isolated from paddy rhizosphere soil.</title>
        <authorList>
            <person name="Ramaprasad E.V."/>
            <person name="Sasikala Ch."/>
            <person name="Ramana Ch.V."/>
        </authorList>
    </citation>
    <scope>NUCLEOTIDE SEQUENCE [LARGE SCALE GENOMIC DNA]</scope>
    <source>
        <strain evidence="1 2">KCTC 42542</strain>
    </source>
</reference>
<comment type="caution">
    <text evidence="1">The sequence shown here is derived from an EMBL/GenBank/DDBJ whole genome shotgun (WGS) entry which is preliminary data.</text>
</comment>
<dbReference type="OrthoDB" id="7278099at2"/>
<proteinExistence type="predicted"/>
<sequence length="53" mass="6235">MSSRKPYPSDASDEEWAPVVPYLTLLPEDVRQHEHPLRETFNGMWYLVRYGVA</sequence>
<dbReference type="PANTHER" id="PTHR30007:SF0">
    <property type="entry name" value="TRANSPOSASE"/>
    <property type="match status" value="1"/>
</dbReference>